<dbReference type="Gene3D" id="3.30.720.120">
    <property type="match status" value="1"/>
</dbReference>
<dbReference type="SUPFAM" id="SSF54593">
    <property type="entry name" value="Glyoxalase/Bleomycin resistance protein/Dihydroxybiphenyl dioxygenase"/>
    <property type="match status" value="1"/>
</dbReference>
<dbReference type="InterPro" id="IPR029068">
    <property type="entry name" value="Glyas_Bleomycin-R_OHBP_Dase"/>
</dbReference>
<comment type="caution">
    <text evidence="2">The sequence shown here is derived from an EMBL/GenBank/DDBJ whole genome shotgun (WGS) entry which is preliminary data.</text>
</comment>
<reference evidence="2 3" key="1">
    <citation type="submission" date="2024-06" db="EMBL/GenBank/DDBJ databases">
        <title>The Natural Products Discovery Center: Release of the First 8490 Sequenced Strains for Exploring Actinobacteria Biosynthetic Diversity.</title>
        <authorList>
            <person name="Kalkreuter E."/>
            <person name="Kautsar S.A."/>
            <person name="Yang D."/>
            <person name="Bader C.D."/>
            <person name="Teijaro C.N."/>
            <person name="Fluegel L."/>
            <person name="Davis C.M."/>
            <person name="Simpson J.R."/>
            <person name="Lauterbach L."/>
            <person name="Steele A.D."/>
            <person name="Gui C."/>
            <person name="Meng S."/>
            <person name="Li G."/>
            <person name="Viehrig K."/>
            <person name="Ye F."/>
            <person name="Su P."/>
            <person name="Kiefer A.F."/>
            <person name="Nichols A."/>
            <person name="Cepeda A.J."/>
            <person name="Yan W."/>
            <person name="Fan B."/>
            <person name="Jiang Y."/>
            <person name="Adhikari A."/>
            <person name="Zheng C.-J."/>
            <person name="Schuster L."/>
            <person name="Cowan T.M."/>
            <person name="Smanski M.J."/>
            <person name="Chevrette M.G."/>
            <person name="De Carvalho L.P.S."/>
            <person name="Shen B."/>
        </authorList>
    </citation>
    <scope>NUCLEOTIDE SEQUENCE [LARGE SCALE GENOMIC DNA]</scope>
    <source>
        <strain evidence="2 3">NPDC048946</strain>
    </source>
</reference>
<dbReference type="InterPro" id="IPR037523">
    <property type="entry name" value="VOC_core"/>
</dbReference>
<protein>
    <submittedName>
        <fullName evidence="2">VOC family protein</fullName>
    </submittedName>
</protein>
<accession>A0ABV3DBX4</accession>
<organism evidence="2 3">
    <name type="scientific">Streptodolium elevatio</name>
    <dbReference type="NCBI Taxonomy" id="3157996"/>
    <lineage>
        <taxon>Bacteria</taxon>
        <taxon>Bacillati</taxon>
        <taxon>Actinomycetota</taxon>
        <taxon>Actinomycetes</taxon>
        <taxon>Kitasatosporales</taxon>
        <taxon>Streptomycetaceae</taxon>
        <taxon>Streptodolium</taxon>
    </lineage>
</organism>
<dbReference type="PANTHER" id="PTHR34109:SF1">
    <property type="entry name" value="VOC DOMAIN-CONTAINING PROTEIN"/>
    <property type="match status" value="1"/>
</dbReference>
<feature type="domain" description="VOC" evidence="1">
    <location>
        <begin position="5"/>
        <end position="128"/>
    </location>
</feature>
<name>A0ABV3DBX4_9ACTN</name>
<gene>
    <name evidence="2" type="ORF">AB0C36_05415</name>
</gene>
<sequence>MSDKPIAEVVPALRYRDAPAAIAFLRGAFGLEPTLVVPGEGDVIQHAQLAWGNGCVMLGSLLDGGDGQIEMTVGGSCLYLILDDVDAHYARAVAAGAEITRELRDEEYGGRGYVARDPEGNQWCFGSYRPE</sequence>
<dbReference type="Proteomes" id="UP001551482">
    <property type="component" value="Unassembled WGS sequence"/>
</dbReference>
<dbReference type="EMBL" id="JBEZFP010000009">
    <property type="protein sequence ID" value="MEU8132927.1"/>
    <property type="molecule type" value="Genomic_DNA"/>
</dbReference>
<dbReference type="InterPro" id="IPR004360">
    <property type="entry name" value="Glyas_Fos-R_dOase_dom"/>
</dbReference>
<proteinExistence type="predicted"/>
<dbReference type="Pfam" id="PF00903">
    <property type="entry name" value="Glyoxalase"/>
    <property type="match status" value="1"/>
</dbReference>
<dbReference type="RefSeq" id="WP_358349573.1">
    <property type="nucleotide sequence ID" value="NZ_JBEZFP010000009.1"/>
</dbReference>
<dbReference type="PANTHER" id="PTHR34109">
    <property type="entry name" value="BNAUNNG04460D PROTEIN-RELATED"/>
    <property type="match status" value="1"/>
</dbReference>
<keyword evidence="3" id="KW-1185">Reference proteome</keyword>
<evidence type="ECO:0000313" key="2">
    <source>
        <dbReference type="EMBL" id="MEU8132927.1"/>
    </source>
</evidence>
<dbReference type="PROSITE" id="PS51819">
    <property type="entry name" value="VOC"/>
    <property type="match status" value="1"/>
</dbReference>
<evidence type="ECO:0000313" key="3">
    <source>
        <dbReference type="Proteomes" id="UP001551482"/>
    </source>
</evidence>
<dbReference type="Gene3D" id="3.30.720.110">
    <property type="match status" value="1"/>
</dbReference>
<evidence type="ECO:0000259" key="1">
    <source>
        <dbReference type="PROSITE" id="PS51819"/>
    </source>
</evidence>